<protein>
    <submittedName>
        <fullName evidence="2">Glycosyl transferase, group 1</fullName>
    </submittedName>
</protein>
<name>A0A2Z7DGF5_9LAMI</name>
<proteinExistence type="predicted"/>
<dbReference type="Proteomes" id="UP000250235">
    <property type="component" value="Unassembled WGS sequence"/>
</dbReference>
<feature type="compositionally biased region" description="Low complexity" evidence="1">
    <location>
        <begin position="192"/>
        <end position="201"/>
    </location>
</feature>
<evidence type="ECO:0000313" key="3">
    <source>
        <dbReference type="Proteomes" id="UP000250235"/>
    </source>
</evidence>
<gene>
    <name evidence="2" type="ORF">F511_29362</name>
</gene>
<evidence type="ECO:0000256" key="1">
    <source>
        <dbReference type="SAM" id="MobiDB-lite"/>
    </source>
</evidence>
<reference evidence="2 3" key="1">
    <citation type="journal article" date="2015" name="Proc. Natl. Acad. Sci. U.S.A.">
        <title>The resurrection genome of Boea hygrometrica: A blueprint for survival of dehydration.</title>
        <authorList>
            <person name="Xiao L."/>
            <person name="Yang G."/>
            <person name="Zhang L."/>
            <person name="Yang X."/>
            <person name="Zhao S."/>
            <person name="Ji Z."/>
            <person name="Zhou Q."/>
            <person name="Hu M."/>
            <person name="Wang Y."/>
            <person name="Chen M."/>
            <person name="Xu Y."/>
            <person name="Jin H."/>
            <person name="Xiao X."/>
            <person name="Hu G."/>
            <person name="Bao F."/>
            <person name="Hu Y."/>
            <person name="Wan P."/>
            <person name="Li L."/>
            <person name="Deng X."/>
            <person name="Kuang T."/>
            <person name="Xiang C."/>
            <person name="Zhu J.K."/>
            <person name="Oliver M.J."/>
            <person name="He Y."/>
        </authorList>
    </citation>
    <scope>NUCLEOTIDE SEQUENCE [LARGE SCALE GENOMIC DNA]</scope>
    <source>
        <strain evidence="3">cv. XS01</strain>
    </source>
</reference>
<evidence type="ECO:0000313" key="2">
    <source>
        <dbReference type="EMBL" id="KZV56227.1"/>
    </source>
</evidence>
<dbReference type="EMBL" id="KQ988212">
    <property type="protein sequence ID" value="KZV56227.1"/>
    <property type="molecule type" value="Genomic_DNA"/>
</dbReference>
<feature type="region of interest" description="Disordered" evidence="1">
    <location>
        <begin position="146"/>
        <end position="201"/>
    </location>
</feature>
<dbReference type="GO" id="GO:0016740">
    <property type="term" value="F:transferase activity"/>
    <property type="evidence" value="ECO:0007669"/>
    <property type="project" value="UniProtKB-KW"/>
</dbReference>
<feature type="region of interest" description="Disordered" evidence="1">
    <location>
        <begin position="33"/>
        <end position="55"/>
    </location>
</feature>
<accession>A0A2Z7DGF5</accession>
<organism evidence="2 3">
    <name type="scientific">Dorcoceras hygrometricum</name>
    <dbReference type="NCBI Taxonomy" id="472368"/>
    <lineage>
        <taxon>Eukaryota</taxon>
        <taxon>Viridiplantae</taxon>
        <taxon>Streptophyta</taxon>
        <taxon>Embryophyta</taxon>
        <taxon>Tracheophyta</taxon>
        <taxon>Spermatophyta</taxon>
        <taxon>Magnoliopsida</taxon>
        <taxon>eudicotyledons</taxon>
        <taxon>Gunneridae</taxon>
        <taxon>Pentapetalae</taxon>
        <taxon>asterids</taxon>
        <taxon>lamiids</taxon>
        <taxon>Lamiales</taxon>
        <taxon>Gesneriaceae</taxon>
        <taxon>Didymocarpoideae</taxon>
        <taxon>Trichosporeae</taxon>
        <taxon>Loxocarpinae</taxon>
        <taxon>Dorcoceras</taxon>
    </lineage>
</organism>
<dbReference type="AlphaFoldDB" id="A0A2Z7DGF5"/>
<feature type="compositionally biased region" description="Basic and acidic residues" evidence="1">
    <location>
        <begin position="172"/>
        <end position="183"/>
    </location>
</feature>
<sequence length="201" mass="21468">MQRLAPDGRLHLPLPLIVLPHILSAPLVPDPPTTAGALRAGPPPGPGSSNVTDIGSNRWLTRENWSLQVDAPAMLRRRDHLLVFAFVLPAPATNARALPAGPPTGTDGSNHGELFAASGRTNHAARRRDYLLVLTIVLPDPATTARALPAGLPLGPDGSKETSHIPNRGRTKAHDPGEGDAPRSRRTHSRRSFSTSHRFDP</sequence>
<keyword evidence="3" id="KW-1185">Reference proteome</keyword>
<keyword evidence="2" id="KW-0808">Transferase</keyword>